<dbReference type="PANTHER" id="PTHR22948:SF72">
    <property type="entry name" value="TUDOR DOMAIN-CONTAINING PROTEIN"/>
    <property type="match status" value="1"/>
</dbReference>
<feature type="region of interest" description="Disordered" evidence="5">
    <location>
        <begin position="114"/>
        <end position="153"/>
    </location>
</feature>
<dbReference type="GO" id="GO:0005737">
    <property type="term" value="C:cytoplasm"/>
    <property type="evidence" value="ECO:0007669"/>
    <property type="project" value="UniProtKB-ARBA"/>
</dbReference>
<name>A0A8T0E7L2_ARGBR</name>
<dbReference type="Gene3D" id="2.40.50.90">
    <property type="match status" value="1"/>
</dbReference>
<feature type="domain" description="Tudor" evidence="6">
    <location>
        <begin position="815"/>
        <end position="873"/>
    </location>
</feature>
<feature type="domain" description="Tudor" evidence="6">
    <location>
        <begin position="1689"/>
        <end position="1748"/>
    </location>
</feature>
<evidence type="ECO:0000313" key="8">
    <source>
        <dbReference type="EMBL" id="KAF8767368.1"/>
    </source>
</evidence>
<feature type="domain" description="Tudor" evidence="6">
    <location>
        <begin position="1489"/>
        <end position="1546"/>
    </location>
</feature>
<dbReference type="Proteomes" id="UP000807504">
    <property type="component" value="Unassembled WGS sequence"/>
</dbReference>
<feature type="domain" description="Tudor" evidence="6">
    <location>
        <begin position="1908"/>
        <end position="1967"/>
    </location>
</feature>
<evidence type="ECO:0000259" key="7">
    <source>
        <dbReference type="PROSITE" id="PS50865"/>
    </source>
</evidence>
<feature type="domain" description="Tudor" evidence="6">
    <location>
        <begin position="1153"/>
        <end position="1211"/>
    </location>
</feature>
<dbReference type="GO" id="GO:0003676">
    <property type="term" value="F:nucleic acid binding"/>
    <property type="evidence" value="ECO:0007669"/>
    <property type="project" value="InterPro"/>
</dbReference>
<keyword evidence="2 4" id="KW-0863">Zinc-finger</keyword>
<dbReference type="InterPro" id="IPR050621">
    <property type="entry name" value="Tudor_domain_containing"/>
</dbReference>
<protein>
    <submittedName>
        <fullName evidence="8">Tudor domain-containing protein 1</fullName>
    </submittedName>
</protein>
<reference evidence="8" key="1">
    <citation type="journal article" date="2020" name="bioRxiv">
        <title>Chromosome-level reference genome of the European wasp spider Argiope bruennichi: a resource for studies on range expansion and evolutionary adaptation.</title>
        <authorList>
            <person name="Sheffer M.M."/>
            <person name="Hoppe A."/>
            <person name="Krehenwinkel H."/>
            <person name="Uhl G."/>
            <person name="Kuss A.W."/>
            <person name="Jensen L."/>
            <person name="Jensen C."/>
            <person name="Gillespie R.G."/>
            <person name="Hoff K.J."/>
            <person name="Prost S."/>
        </authorList>
    </citation>
    <scope>NUCLEOTIDE SEQUENCE</scope>
</reference>
<dbReference type="GO" id="GO:0008270">
    <property type="term" value="F:zinc ion binding"/>
    <property type="evidence" value="ECO:0007669"/>
    <property type="project" value="UniProtKB-KW"/>
</dbReference>
<dbReference type="SUPFAM" id="SSF54928">
    <property type="entry name" value="RNA-binding domain, RBD"/>
    <property type="match status" value="1"/>
</dbReference>
<reference evidence="8" key="2">
    <citation type="submission" date="2020-06" db="EMBL/GenBank/DDBJ databases">
        <authorList>
            <person name="Sheffer M."/>
        </authorList>
    </citation>
    <scope>NUCLEOTIDE SEQUENCE</scope>
</reference>
<dbReference type="InterPro" id="IPR035437">
    <property type="entry name" value="SNase_OB-fold_sf"/>
</dbReference>
<dbReference type="FunFam" id="2.30.30.140:FF:000018">
    <property type="entry name" value="Serine/threonine-protein kinase 31"/>
    <property type="match status" value="2"/>
</dbReference>
<accession>A0A8T0E7L2</accession>
<dbReference type="Pfam" id="PF01753">
    <property type="entry name" value="zf-MYND"/>
    <property type="match status" value="1"/>
</dbReference>
<feature type="compositionally biased region" description="Low complexity" evidence="5">
    <location>
        <begin position="139"/>
        <end position="153"/>
    </location>
</feature>
<feature type="compositionally biased region" description="Low complexity" evidence="5">
    <location>
        <begin position="706"/>
        <end position="724"/>
    </location>
</feature>
<evidence type="ECO:0000256" key="4">
    <source>
        <dbReference type="PROSITE-ProRule" id="PRU00134"/>
    </source>
</evidence>
<evidence type="ECO:0000259" key="6">
    <source>
        <dbReference type="PROSITE" id="PS50304"/>
    </source>
</evidence>
<feature type="domain" description="Tudor" evidence="6">
    <location>
        <begin position="1320"/>
        <end position="1379"/>
    </location>
</feature>
<dbReference type="Pfam" id="PF00567">
    <property type="entry name" value="TUDOR"/>
    <property type="match status" value="9"/>
</dbReference>
<keyword evidence="3" id="KW-0862">Zinc</keyword>
<dbReference type="PANTHER" id="PTHR22948">
    <property type="entry name" value="TUDOR DOMAIN CONTAINING PROTEIN"/>
    <property type="match status" value="1"/>
</dbReference>
<dbReference type="EMBL" id="JABXBU010002230">
    <property type="protein sequence ID" value="KAF8767368.1"/>
    <property type="molecule type" value="Genomic_DNA"/>
</dbReference>
<feature type="domain" description="Tudor" evidence="6">
    <location>
        <begin position="385"/>
        <end position="441"/>
    </location>
</feature>
<feature type="domain" description="Tudor" evidence="6">
    <location>
        <begin position="991"/>
        <end position="1048"/>
    </location>
</feature>
<evidence type="ECO:0000256" key="5">
    <source>
        <dbReference type="SAM" id="MobiDB-lite"/>
    </source>
</evidence>
<dbReference type="Gene3D" id="6.10.140.2220">
    <property type="match status" value="1"/>
</dbReference>
<dbReference type="CDD" id="cd20379">
    <property type="entry name" value="Tudor_dTUD-like"/>
    <property type="match status" value="4"/>
</dbReference>
<organism evidence="8 9">
    <name type="scientific">Argiope bruennichi</name>
    <name type="common">Wasp spider</name>
    <name type="synonym">Aranea bruennichi</name>
    <dbReference type="NCBI Taxonomy" id="94029"/>
    <lineage>
        <taxon>Eukaryota</taxon>
        <taxon>Metazoa</taxon>
        <taxon>Ecdysozoa</taxon>
        <taxon>Arthropoda</taxon>
        <taxon>Chelicerata</taxon>
        <taxon>Arachnida</taxon>
        <taxon>Araneae</taxon>
        <taxon>Araneomorphae</taxon>
        <taxon>Entelegynae</taxon>
        <taxon>Araneoidea</taxon>
        <taxon>Araneidae</taxon>
        <taxon>Argiope</taxon>
    </lineage>
</organism>
<dbReference type="PROSITE" id="PS50865">
    <property type="entry name" value="ZF_MYND_2"/>
    <property type="match status" value="1"/>
</dbReference>
<proteinExistence type="predicted"/>
<dbReference type="CDD" id="cd00590">
    <property type="entry name" value="RRM_SF"/>
    <property type="match status" value="1"/>
</dbReference>
<dbReference type="SMART" id="SM00333">
    <property type="entry name" value="TUDOR"/>
    <property type="match status" value="9"/>
</dbReference>
<comment type="caution">
    <text evidence="8">The sequence shown here is derived from an EMBL/GenBank/DDBJ whole genome shotgun (WGS) entry which is preliminary data.</text>
</comment>
<dbReference type="SUPFAM" id="SSF63748">
    <property type="entry name" value="Tudor/PWWP/MBT"/>
    <property type="match status" value="9"/>
</dbReference>
<sequence>MSFSELENWNPMADDYANQSFNSYTDLLNPHIDPKSLYIKSIPATLTKEAFLEILTRGGKKIKRHLLYPAKPNMNVTCGLVTYYNERDALDTKSCLNGKPPFYWKIEYALNNTESKKNESPDQKNPDIKGRGRGCPVVSEASSGKGHSVSSGTSSLSRLAAVGRGRAAALDPVHSLTVCLQGGQRIAYKNSESGINLRESAYDPDMPKLISSQCLFCKKKGELSCEKCGQTYCSVNCQHQDWPNHKSLCKSLFMTNLKQNQFANDSSYMSEGSSSDNEKKMIHNVSINQPVNRNQSIMPQYQAQDVTSAKPRASPNRNSDNAIQRKFIKITEIQEQKLSLNKQYKVSVSKICSPSNFWVHLDGAEKVLYQMEKEMTSLVQKIPVKCAVGDVCCTFEEGKFLRVAILKVMPNSSIAKYIDYGGTSDLSNNKLYFLPQILKKYHAQAVCCNLVDGMSHGNVSWNEEEISSFKYHTKNKVLMGHVHGFTNNIYNIALMNEDGVSLYSILKAGQMEELEVFSQSKNSLTTIPSVLSNLKKGDEVTVGSVQFEEDTFWGFLENGSRTKVLKELRNCLQNVDTEDISLTCEEGDIAVGFSPSLNQFYRCIVLKRLRNCFLVRYIDYGNTERITKLQSISPMLLQKKSYVICCKKPTMWSIDDMKRVFEATRLVTVKTVNSMSAELSFSYKNGPVVICCYPWYHGTTIAPLTNSASSTSSSNSSKSLGPKSNIRCSQSPRQKISLPPKKLPSKAEIPPKSVITKDLISDKALNEASMYEVNIVWMKDVSEIYVQLIEDEDAIEKLSLNINKYCNSDPCSPYSPIVNEIVCCKFESDSLWYRAQVTGKSKDKCKVFFIDYGNEAEVSINNIKQLPQKFAVPKLSFCVSLYKIKNEDMNKELLDKFMKEKWSMKVLKNSKQQTPTEVMLYLKGIPLTEIVGRKNHSKTLLQFQELPAGISDIVISYHEVDKIYVQQLKDLQNLLSLQTKIESLVKTDVSKPEIGNVYCCLSSDGCWYRGLVKEISSKSILVNYIDFGNDENVSINNLKELPGDLFSHPVYCVPIAAQNSKPKFNPETIFSVEVIGKKDGVQSVKFLSIPQNAENPKLYDLKKLSLEEGVNEVKISFCEKEIFFCHLKNHFSDFDALVKKLTEAKLEPLQQAPAKDDLVCAKSSDGCWYRASVQNISEKDLKYKVFFIDYGNCEDVTFENIQCLSKDLLDFPVFCVPVKILNIEKAKSDFDWNSVFSVKTVGFSNDNVQLVELILPSKAVLPKLNSLKKQLLPTDKEIKVSVCSANDKTFYVQLTSSKELLTTLEAKLMKAAEFKDLSDLPEIGDVICAKYNKDIWCRGSVEKVFAEKQSCEICFIDYGNYEVISLENMKFLPILLCTFPVLSVPVKFRNIEKLQEIAASVSNIELIDFPVRVIDSSDETFTVDIAIPEDDIQIPFIESEMLPESPVEVVTVYQEDDVFYVQRVSNAEKLQEMTIDLQDPIFLKKLLSYPKVGELCNVKHDGQFYRAVIKEQICENKFKVFFVDYGNLDVVESASIYCIPPKYSSVPGLCTAIKFDELVDVKVLKPGEIYIIKYTGISNDNVHVVKLCLSDNKVPVSSIKQNNFDKIMENANTFEKTADNAFPIIDNFKRYMLASLTQQRLPLNELRNVIFYHQEDDIFFLQEVNDTPLVVDVQTEVRRHASSDPLSHNPVIGELLCARSEADGSWYRCCVEEMVASETWRIRFIDYGNDEIVIRENLRSFIGVLAMYPSFAIPVRIIDSECAKSTVELGKVYSVVAESSEGTVQLVKLMLQDDSHTPSENIPSIDNNTNSEVTEMCHNPSDSEISSVKELYISTNTNPEDKYFYSTTDYVQFPDGEQDIIIYSVNEECLLFCAPFNPDAIKANLELAGEITEYCENLEISTFNRHSLPEWDELVLAKYDEDKQWYRAVIVDNQFHPFYDVIFVDYGNAERVSIDSIRKMEKDFMSLPIQTHLCSITGFTINPNSLLNVIQELNTFGVSGNGIPLKASVTSEGEEKFVNIPEITEHLLEKKLVTVLKEE</sequence>
<feature type="compositionally biased region" description="Basic and acidic residues" evidence="5">
    <location>
        <begin position="114"/>
        <end position="130"/>
    </location>
</feature>
<evidence type="ECO:0000256" key="1">
    <source>
        <dbReference type="ARBA" id="ARBA00022723"/>
    </source>
</evidence>
<dbReference type="InterPro" id="IPR002999">
    <property type="entry name" value="Tudor"/>
</dbReference>
<feature type="region of interest" description="Disordered" evidence="5">
    <location>
        <begin position="706"/>
        <end position="748"/>
    </location>
</feature>
<feature type="domain" description="MYND-type" evidence="7">
    <location>
        <begin position="214"/>
        <end position="249"/>
    </location>
</feature>
<evidence type="ECO:0000313" key="9">
    <source>
        <dbReference type="Proteomes" id="UP000807504"/>
    </source>
</evidence>
<evidence type="ECO:0000256" key="3">
    <source>
        <dbReference type="ARBA" id="ARBA00022833"/>
    </source>
</evidence>
<keyword evidence="9" id="KW-1185">Reference proteome</keyword>
<dbReference type="PROSITE" id="PS50304">
    <property type="entry name" value="TUDOR"/>
    <property type="match status" value="8"/>
</dbReference>
<dbReference type="Gene3D" id="2.30.30.140">
    <property type="match status" value="9"/>
</dbReference>
<dbReference type="InterPro" id="IPR035979">
    <property type="entry name" value="RBD_domain_sf"/>
</dbReference>
<gene>
    <name evidence="8" type="ORF">HNY73_020343</name>
</gene>
<dbReference type="InterPro" id="IPR002893">
    <property type="entry name" value="Znf_MYND"/>
</dbReference>
<keyword evidence="1" id="KW-0479">Metal-binding</keyword>
<evidence type="ECO:0000256" key="2">
    <source>
        <dbReference type="ARBA" id="ARBA00022771"/>
    </source>
</evidence>
<dbReference type="SUPFAM" id="SSF144232">
    <property type="entry name" value="HIT/MYND zinc finger-like"/>
    <property type="match status" value="1"/>
</dbReference>